<dbReference type="GO" id="GO:0030288">
    <property type="term" value="C:outer membrane-bounded periplasmic space"/>
    <property type="evidence" value="ECO:0007669"/>
    <property type="project" value="InterPro"/>
</dbReference>
<dbReference type="GO" id="GO:0015740">
    <property type="term" value="P:C4-dicarboxylate transport"/>
    <property type="evidence" value="ECO:0007669"/>
    <property type="project" value="TreeGrafter"/>
</dbReference>
<accession>A0A4Z1C2A7</accession>
<name>A0A4Z1C2A7_9GAMM</name>
<dbReference type="InterPro" id="IPR018389">
    <property type="entry name" value="DctP_fam"/>
</dbReference>
<evidence type="ECO:0000256" key="4">
    <source>
        <dbReference type="SAM" id="SignalP"/>
    </source>
</evidence>
<dbReference type="GO" id="GO:0055085">
    <property type="term" value="P:transmembrane transport"/>
    <property type="evidence" value="ECO:0007669"/>
    <property type="project" value="InterPro"/>
</dbReference>
<dbReference type="Gene3D" id="3.40.190.170">
    <property type="entry name" value="Bacterial extracellular solute-binding protein, family 7"/>
    <property type="match status" value="1"/>
</dbReference>
<dbReference type="EMBL" id="SRPF01000003">
    <property type="protein sequence ID" value="TGN39182.1"/>
    <property type="molecule type" value="Genomic_DNA"/>
</dbReference>
<comment type="caution">
    <text evidence="5">The sequence shown here is derived from an EMBL/GenBank/DDBJ whole genome shotgun (WGS) entry which is preliminary data.</text>
</comment>
<dbReference type="NCBIfam" id="TIGR00787">
    <property type="entry name" value="dctP"/>
    <property type="match status" value="1"/>
</dbReference>
<dbReference type="AlphaFoldDB" id="A0A4Z1C2A7"/>
<dbReference type="InterPro" id="IPR038404">
    <property type="entry name" value="TRAP_DctP_sf"/>
</dbReference>
<organism evidence="5 6">
    <name type="scientific">Marinobacter confluentis</name>
    <dbReference type="NCBI Taxonomy" id="1697557"/>
    <lineage>
        <taxon>Bacteria</taxon>
        <taxon>Pseudomonadati</taxon>
        <taxon>Pseudomonadota</taxon>
        <taxon>Gammaproteobacteria</taxon>
        <taxon>Pseudomonadales</taxon>
        <taxon>Marinobacteraceae</taxon>
        <taxon>Marinobacter</taxon>
    </lineage>
</organism>
<dbReference type="NCBIfam" id="NF037995">
    <property type="entry name" value="TRAP_S1"/>
    <property type="match status" value="1"/>
</dbReference>
<evidence type="ECO:0000256" key="3">
    <source>
        <dbReference type="ARBA" id="ARBA00022729"/>
    </source>
</evidence>
<dbReference type="OrthoDB" id="9771186at2"/>
<protein>
    <submittedName>
        <fullName evidence="5">DctP family TRAP transporter solute-binding subunit</fullName>
    </submittedName>
</protein>
<evidence type="ECO:0000256" key="2">
    <source>
        <dbReference type="ARBA" id="ARBA00022448"/>
    </source>
</evidence>
<keyword evidence="2" id="KW-0813">Transport</keyword>
<dbReference type="Pfam" id="PF03480">
    <property type="entry name" value="DctP"/>
    <property type="match status" value="1"/>
</dbReference>
<evidence type="ECO:0000313" key="6">
    <source>
        <dbReference type="Proteomes" id="UP000298325"/>
    </source>
</evidence>
<gene>
    <name evidence="5" type="ORF">E5Q11_11040</name>
</gene>
<sequence length="328" mass="36919">MRIHFGAILLAASVSFSSGAQAEAQQLIFSHVVSPDTPKGKMALMFKDIVEEKMPGRFEVVVYDSAELMSDEESVDAISEGRIHFAAPALSKFDGYTSSLKVFDLPFLFPNMEKVNEFQSSDTGKRLLNSMTGDNVLGLGYLHNGLKQLSADRRFESPQDLAGLRFRVINSDVLKDQFQAVNAEPVPMSFPATFPALRDGVVDGQENTWSNIYSMNFYQYQPYMMESNHGVLGYMFITNNEFWSELTEEERRLFRHAASVSLRYGNAVAVAKSRNDKAAIKRMKSVALLEPTPEQLARWQTVMRPIWAKYEPEIGKTIVDEAIKISSR</sequence>
<keyword evidence="3 4" id="KW-0732">Signal</keyword>
<comment type="similarity">
    <text evidence="1">Belongs to the bacterial solute-binding protein 7 family.</text>
</comment>
<evidence type="ECO:0000313" key="5">
    <source>
        <dbReference type="EMBL" id="TGN39182.1"/>
    </source>
</evidence>
<feature type="signal peptide" evidence="4">
    <location>
        <begin position="1"/>
        <end position="22"/>
    </location>
</feature>
<dbReference type="PANTHER" id="PTHR33376">
    <property type="match status" value="1"/>
</dbReference>
<dbReference type="PIRSF" id="PIRSF006470">
    <property type="entry name" value="DctB"/>
    <property type="match status" value="1"/>
</dbReference>
<dbReference type="InterPro" id="IPR004682">
    <property type="entry name" value="TRAP_DctP"/>
</dbReference>
<proteinExistence type="inferred from homology"/>
<dbReference type="PANTHER" id="PTHR33376:SF7">
    <property type="entry name" value="C4-DICARBOXYLATE-BINDING PROTEIN DCTB"/>
    <property type="match status" value="1"/>
</dbReference>
<feature type="chain" id="PRO_5021436285" evidence="4">
    <location>
        <begin position="23"/>
        <end position="328"/>
    </location>
</feature>
<dbReference type="Proteomes" id="UP000298325">
    <property type="component" value="Unassembled WGS sequence"/>
</dbReference>
<dbReference type="RefSeq" id="WP_135803491.1">
    <property type="nucleotide sequence ID" value="NZ_SRPF01000003.1"/>
</dbReference>
<reference evidence="5 6" key="1">
    <citation type="submission" date="2019-04" db="EMBL/GenBank/DDBJ databases">
        <authorList>
            <person name="Park S."/>
            <person name="Yoon J.-H."/>
        </authorList>
    </citation>
    <scope>NUCLEOTIDE SEQUENCE [LARGE SCALE GENOMIC DNA]</scope>
    <source>
        <strain evidence="5 6">HJM-18</strain>
    </source>
</reference>
<evidence type="ECO:0000256" key="1">
    <source>
        <dbReference type="ARBA" id="ARBA00009023"/>
    </source>
</evidence>
<keyword evidence="6" id="KW-1185">Reference proteome</keyword>